<dbReference type="InterPro" id="IPR000772">
    <property type="entry name" value="Ricin_B_lectin"/>
</dbReference>
<comment type="similarity">
    <text evidence="1">Belongs to the glycosyl hydrolase 16 family.</text>
</comment>
<dbReference type="CDD" id="cd23432">
    <property type="entry name" value="beta-trefoil_Ricin_EndoBetaGal-like"/>
    <property type="match status" value="1"/>
</dbReference>
<evidence type="ECO:0000256" key="1">
    <source>
        <dbReference type="ARBA" id="ARBA00006865"/>
    </source>
</evidence>
<dbReference type="Gene3D" id="2.60.120.200">
    <property type="match status" value="1"/>
</dbReference>
<dbReference type="InterPro" id="IPR026444">
    <property type="entry name" value="Secre_tail"/>
</dbReference>
<feature type="domain" description="GH16" evidence="4">
    <location>
        <begin position="29"/>
        <end position="296"/>
    </location>
</feature>
<accession>A0ABX0UDN6</accession>
<dbReference type="InterPro" id="IPR035992">
    <property type="entry name" value="Ricin_B-like_lectins"/>
</dbReference>
<dbReference type="EMBL" id="JAASQL010000001">
    <property type="protein sequence ID" value="NIJ45167.1"/>
    <property type="molecule type" value="Genomic_DNA"/>
</dbReference>
<feature type="chain" id="PRO_5046049962" description="GH16 domain-containing protein" evidence="3">
    <location>
        <begin position="26"/>
        <end position="538"/>
    </location>
</feature>
<evidence type="ECO:0000313" key="5">
    <source>
        <dbReference type="EMBL" id="NIJ45167.1"/>
    </source>
</evidence>
<comment type="caution">
    <text evidence="5">The sequence shown here is derived from an EMBL/GenBank/DDBJ whole genome shotgun (WGS) entry which is preliminary data.</text>
</comment>
<dbReference type="InterPro" id="IPR013320">
    <property type="entry name" value="ConA-like_dom_sf"/>
</dbReference>
<dbReference type="Pfam" id="PF14200">
    <property type="entry name" value="RicinB_lectin_2"/>
    <property type="match status" value="1"/>
</dbReference>
<evidence type="ECO:0000313" key="6">
    <source>
        <dbReference type="Proteomes" id="UP000745859"/>
    </source>
</evidence>
<dbReference type="NCBIfam" id="TIGR04183">
    <property type="entry name" value="Por_Secre_tail"/>
    <property type="match status" value="1"/>
</dbReference>
<keyword evidence="6" id="KW-1185">Reference proteome</keyword>
<sequence>MKKSIPKFSNVLLLFVFMYSFVVNAQNTPTFNSDPKPVGKTWVKVENMSDEFNDGTTFDTNKWHRDPKGNGWSWIGREPGLFEEESVNVSGGNLRCTVLKYATPKVVDGKTWLYRGGIVRSLNSAGSGHYFECKMKANATEMSSTFWLKPRITCGKNLELDIQECVGQTGSLTQPYAQGWDSIMHSNMFDFKTDCGPDATVQVQGSVRTAEKNHSRYFIYGCYVESPTKVHFYLDGAYQYSITPPRPYDIDMFITMAMETYDWNPVPAGGGKVATGTWAERTTQYDWVRTWKLEASQAPIHIQNRASGKIIRPQANVDNGIIAQAPVSWTGNWTQWIIEDVDGTYFHLKNKETGMYLRPGTSDLNSSVIQSSTGIDSQWQTQWKKVTASDGYFYLQNRWTADYIRPIGDDDLDTTTGNNFGLEQVATSLTWHYTQWRFVDIGSSLNQSVTVGTNTLEDSVSFSIQQSPLQVGSIRLELPVASSGSVAVNMYTSQGNKVYHKKTNLTSLIVDTHAFAKGIYFIEIIVNGEREVKKIVVE</sequence>
<evidence type="ECO:0000256" key="3">
    <source>
        <dbReference type="SAM" id="SignalP"/>
    </source>
</evidence>
<evidence type="ECO:0000256" key="2">
    <source>
        <dbReference type="ARBA" id="ARBA00022729"/>
    </source>
</evidence>
<feature type="signal peptide" evidence="3">
    <location>
        <begin position="1"/>
        <end position="25"/>
    </location>
</feature>
<dbReference type="RefSeq" id="WP_167186509.1">
    <property type="nucleotide sequence ID" value="NZ_JAASQL010000001.1"/>
</dbReference>
<protein>
    <recommendedName>
        <fullName evidence="4">GH16 domain-containing protein</fullName>
    </recommendedName>
</protein>
<dbReference type="SUPFAM" id="SSF49899">
    <property type="entry name" value="Concanavalin A-like lectins/glucanases"/>
    <property type="match status" value="1"/>
</dbReference>
<gene>
    <name evidence="5" type="ORF">FHR24_001606</name>
</gene>
<proteinExistence type="inferred from homology"/>
<dbReference type="PROSITE" id="PS51762">
    <property type="entry name" value="GH16_2"/>
    <property type="match status" value="1"/>
</dbReference>
<evidence type="ECO:0000259" key="4">
    <source>
        <dbReference type="PROSITE" id="PS51762"/>
    </source>
</evidence>
<keyword evidence="2 3" id="KW-0732">Signal</keyword>
<reference evidence="5 6" key="1">
    <citation type="submission" date="2020-03" db="EMBL/GenBank/DDBJ databases">
        <title>Genomic Encyclopedia of Type Strains, Phase IV (KMG-IV): sequencing the most valuable type-strain genomes for metagenomic binning, comparative biology and taxonomic classification.</title>
        <authorList>
            <person name="Goeker M."/>
        </authorList>
    </citation>
    <scope>NUCLEOTIDE SEQUENCE [LARGE SCALE GENOMIC DNA]</scope>
    <source>
        <strain evidence="5 6">DSM 101599</strain>
    </source>
</reference>
<dbReference type="Gene3D" id="2.80.10.50">
    <property type="match status" value="1"/>
</dbReference>
<organism evidence="5 6">
    <name type="scientific">Wenyingzhuangia heitensis</name>
    <dbReference type="NCBI Taxonomy" id="1487859"/>
    <lineage>
        <taxon>Bacteria</taxon>
        <taxon>Pseudomonadati</taxon>
        <taxon>Bacteroidota</taxon>
        <taxon>Flavobacteriia</taxon>
        <taxon>Flavobacteriales</taxon>
        <taxon>Flavobacteriaceae</taxon>
        <taxon>Wenyingzhuangia</taxon>
    </lineage>
</organism>
<dbReference type="Proteomes" id="UP000745859">
    <property type="component" value="Unassembled WGS sequence"/>
</dbReference>
<dbReference type="SUPFAM" id="SSF50370">
    <property type="entry name" value="Ricin B-like lectins"/>
    <property type="match status" value="1"/>
</dbReference>
<name>A0ABX0UDN6_9FLAO</name>
<dbReference type="InterPro" id="IPR000757">
    <property type="entry name" value="Beta-glucanase-like"/>
</dbReference>